<dbReference type="Proteomes" id="UP000250235">
    <property type="component" value="Unassembled WGS sequence"/>
</dbReference>
<accession>A0A2Z7B4K1</accession>
<name>A0A2Z7B4K1_9LAMI</name>
<reference evidence="1 2" key="1">
    <citation type="journal article" date="2015" name="Proc. Natl. Acad. Sci. U.S.A.">
        <title>The resurrection genome of Boea hygrometrica: A blueprint for survival of dehydration.</title>
        <authorList>
            <person name="Xiao L."/>
            <person name="Yang G."/>
            <person name="Zhang L."/>
            <person name="Yang X."/>
            <person name="Zhao S."/>
            <person name="Ji Z."/>
            <person name="Zhou Q."/>
            <person name="Hu M."/>
            <person name="Wang Y."/>
            <person name="Chen M."/>
            <person name="Xu Y."/>
            <person name="Jin H."/>
            <person name="Xiao X."/>
            <person name="Hu G."/>
            <person name="Bao F."/>
            <person name="Hu Y."/>
            <person name="Wan P."/>
            <person name="Li L."/>
            <person name="Deng X."/>
            <person name="Kuang T."/>
            <person name="Xiang C."/>
            <person name="Zhu J.K."/>
            <person name="Oliver M.J."/>
            <person name="He Y."/>
        </authorList>
    </citation>
    <scope>NUCLEOTIDE SEQUENCE [LARGE SCALE GENOMIC DNA]</scope>
    <source>
        <strain evidence="2">cv. XS01</strain>
    </source>
</reference>
<keyword evidence="2" id="KW-1185">Reference proteome</keyword>
<gene>
    <name evidence="1" type="ORF">F511_30485</name>
</gene>
<evidence type="ECO:0000313" key="1">
    <source>
        <dbReference type="EMBL" id="KZV29291.1"/>
    </source>
</evidence>
<organism evidence="1 2">
    <name type="scientific">Dorcoceras hygrometricum</name>
    <dbReference type="NCBI Taxonomy" id="472368"/>
    <lineage>
        <taxon>Eukaryota</taxon>
        <taxon>Viridiplantae</taxon>
        <taxon>Streptophyta</taxon>
        <taxon>Embryophyta</taxon>
        <taxon>Tracheophyta</taxon>
        <taxon>Spermatophyta</taxon>
        <taxon>Magnoliopsida</taxon>
        <taxon>eudicotyledons</taxon>
        <taxon>Gunneridae</taxon>
        <taxon>Pentapetalae</taxon>
        <taxon>asterids</taxon>
        <taxon>lamiids</taxon>
        <taxon>Lamiales</taxon>
        <taxon>Gesneriaceae</taxon>
        <taxon>Didymocarpoideae</taxon>
        <taxon>Trichosporeae</taxon>
        <taxon>Loxocarpinae</taxon>
        <taxon>Dorcoceras</taxon>
    </lineage>
</organism>
<dbReference type="EMBL" id="KV009399">
    <property type="protein sequence ID" value="KZV29291.1"/>
    <property type="molecule type" value="Genomic_DNA"/>
</dbReference>
<sequence>MDAQLAVRSLVAVTHNWLRDDAHDNSALAALSAAVYGAPLRAWWRTSAVGCCCKLAHDRRCLTHGGALLEEGLREEAAGRHVRRAWRDSARALRRAQHGGGGRRRAAAVRRVSDDVVTAELF</sequence>
<evidence type="ECO:0000313" key="2">
    <source>
        <dbReference type="Proteomes" id="UP000250235"/>
    </source>
</evidence>
<proteinExistence type="predicted"/>
<dbReference type="AlphaFoldDB" id="A0A2Z7B4K1"/>
<protein>
    <submittedName>
        <fullName evidence="1">Uncharacterized protein</fullName>
    </submittedName>
</protein>